<evidence type="ECO:0000256" key="5">
    <source>
        <dbReference type="ARBA" id="ARBA00023010"/>
    </source>
</evidence>
<dbReference type="PANTHER" id="PTHR38697:SF1">
    <property type="entry name" value="NUCLEAR PORE COMPLEX PROTEIN SIMILAR TO S. CEREVISIAE NUP2 (EUROFUNG)"/>
    <property type="match status" value="1"/>
</dbReference>
<feature type="region of interest" description="Disordered" evidence="8">
    <location>
        <begin position="129"/>
        <end position="239"/>
    </location>
</feature>
<feature type="region of interest" description="Disordered" evidence="8">
    <location>
        <begin position="290"/>
        <end position="607"/>
    </location>
</feature>
<protein>
    <submittedName>
        <fullName evidence="10">Nucleoporin NUP2</fullName>
    </submittedName>
</protein>
<dbReference type="GO" id="GO:0044615">
    <property type="term" value="C:nuclear pore nuclear basket"/>
    <property type="evidence" value="ECO:0007669"/>
    <property type="project" value="EnsemblFungi"/>
</dbReference>
<evidence type="ECO:0000256" key="6">
    <source>
        <dbReference type="ARBA" id="ARBA00023132"/>
    </source>
</evidence>
<dbReference type="InterPro" id="IPR000156">
    <property type="entry name" value="Ran_bind_dom"/>
</dbReference>
<feature type="compositionally biased region" description="Low complexity" evidence="8">
    <location>
        <begin position="586"/>
        <end position="598"/>
    </location>
</feature>
<evidence type="ECO:0000256" key="8">
    <source>
        <dbReference type="SAM" id="MobiDB-lite"/>
    </source>
</evidence>
<dbReference type="InterPro" id="IPR053074">
    <property type="entry name" value="NPC_Nucleoporin"/>
</dbReference>
<dbReference type="EMBL" id="LLZZ01000105">
    <property type="protein sequence ID" value="KTB08456.1"/>
    <property type="molecule type" value="Genomic_DNA"/>
</dbReference>
<sequence length="722" mass="78489">MSKRGADNQLTREELDRDDISDEETPHQATMASSDVISRRKIAMPKRKMAFPSTLRGNTEESKTANAFSFLKKPQTEKTAANADDKPAKLKALNLQFKDKLEEFLNSDPACDLRPVFMKYGKYIDEINSSTSKTSVPEPKGFSFTPQSITETVAPGFGKVSAPRATTTPDVHTPKQTTFPFAPQAPKPESASSQEPPKSSFTFTKPTTTVSDSKANADSSESDSEDEKEIKITGPTFSISTKPITSDSVFAFGAAKKEQKKDDSDSESDVEIKGPEFKFAGEVKSDVFKLHKKADENKNENKTDNSKVTENKAPTFSFGSTPNPFNTSGSKDENNSGSNEPAKQANTVPKPAFSFTNNLISKESESSQEKKPLSFNFTAPKTDNNEVQEASESEKTKSSESSTFSFGNNTTTKTNPFSGNTSGFSFGKPASTSNTTESKPSISFSKPQNNDTVPNSAFSFGTSANTVTETNEEKDSNTNGGNEDSKPALNFNFSSNTSSQKPSFSFGSTSEKKEETTEHSTTSGGFSFGQSKAPAFSFGTPATNTTTNNPSSSGFKFSLPFNQENKSNEADSSKISEKKEDGNSATVETTEEQSTSSSIQLQNGEEDETPLFTCRSKLMTINTKTNGYDSRGVGELKLLQKKDDKSKIRLLCRSDGMGNILLNTAVVKSFKYSPLTPENENLVKIPTIDKDGALVTYVARFKQKADGRLFVKSIEDAKNDMN</sequence>
<dbReference type="PANTHER" id="PTHR38697">
    <property type="entry name" value="NUCLEAR PORE COMPLEX PROTEIN SIMILAR TO S. CEREVISIAE NUP2 (EUROFUNG)"/>
    <property type="match status" value="1"/>
</dbReference>
<dbReference type="InterPro" id="IPR015007">
    <property type="entry name" value="NUP2/50/61"/>
</dbReference>
<feature type="compositionally biased region" description="Polar residues" evidence="8">
    <location>
        <begin position="164"/>
        <end position="179"/>
    </location>
</feature>
<evidence type="ECO:0000256" key="7">
    <source>
        <dbReference type="ARBA" id="ARBA00023242"/>
    </source>
</evidence>
<feature type="compositionally biased region" description="Basic and acidic residues" evidence="8">
    <location>
        <begin position="1"/>
        <end position="15"/>
    </location>
</feature>
<feature type="compositionally biased region" description="Basic residues" evidence="8">
    <location>
        <begin position="39"/>
        <end position="49"/>
    </location>
</feature>
<feature type="compositionally biased region" description="Low complexity" evidence="8">
    <location>
        <begin position="196"/>
        <end position="219"/>
    </location>
</feature>
<dbReference type="Pfam" id="PF08911">
    <property type="entry name" value="NUP50"/>
    <property type="match status" value="1"/>
</dbReference>
<dbReference type="VEuPathDB" id="FungiDB:CAGL0G00902g"/>
<dbReference type="GO" id="GO:0016973">
    <property type="term" value="P:poly(A)+ mRNA export from nucleus"/>
    <property type="evidence" value="ECO:0007669"/>
    <property type="project" value="EnsemblFungi"/>
</dbReference>
<evidence type="ECO:0000256" key="1">
    <source>
        <dbReference type="ARBA" id="ARBA00004567"/>
    </source>
</evidence>
<dbReference type="GO" id="GO:0006607">
    <property type="term" value="P:NLS-bearing protein import into nucleus"/>
    <property type="evidence" value="ECO:0007669"/>
    <property type="project" value="EnsemblFungi"/>
</dbReference>
<feature type="compositionally biased region" description="Low complexity" evidence="8">
    <location>
        <begin position="519"/>
        <end position="555"/>
    </location>
</feature>
<dbReference type="VEuPathDB" id="FungiDB:GVI51_G00759"/>
<comment type="caution">
    <text evidence="10">The sequence shown here is derived from an EMBL/GenBank/DDBJ whole genome shotgun (WGS) entry which is preliminary data.</text>
</comment>
<name>A0A0W0D9D7_CANGB</name>
<dbReference type="InterPro" id="IPR011993">
    <property type="entry name" value="PH-like_dom_sf"/>
</dbReference>
<dbReference type="GO" id="GO:0000781">
    <property type="term" value="C:chromosome, telomeric region"/>
    <property type="evidence" value="ECO:0007669"/>
    <property type="project" value="GOC"/>
</dbReference>
<keyword evidence="6" id="KW-0906">Nuclear pore complex</keyword>
<evidence type="ECO:0000256" key="2">
    <source>
        <dbReference type="ARBA" id="ARBA00022448"/>
    </source>
</evidence>
<feature type="compositionally biased region" description="Polar residues" evidence="8">
    <location>
        <begin position="491"/>
        <end position="502"/>
    </location>
</feature>
<evidence type="ECO:0000259" key="9">
    <source>
        <dbReference type="PROSITE" id="PS50196"/>
    </source>
</evidence>
<comment type="subcellular location">
    <subcellularLocation>
        <location evidence="1">Nucleus</location>
        <location evidence="1">Nuclear pore complex</location>
    </subcellularLocation>
</comment>
<dbReference type="Proteomes" id="UP000054886">
    <property type="component" value="Unassembled WGS sequence"/>
</dbReference>
<keyword evidence="3" id="KW-0509">mRNA transport</keyword>
<dbReference type="VEuPathDB" id="FungiDB:GWK60_G00759"/>
<dbReference type="GO" id="GO:0030466">
    <property type="term" value="P:silent mating-type cassette heterochromatin formation"/>
    <property type="evidence" value="ECO:0007669"/>
    <property type="project" value="EnsemblFungi"/>
</dbReference>
<dbReference type="VEuPathDB" id="FungiDB:B1J91_G00902g"/>
<feature type="compositionally biased region" description="Basic and acidic residues" evidence="8">
    <location>
        <begin position="362"/>
        <end position="372"/>
    </location>
</feature>
<dbReference type="GO" id="GO:0006611">
    <property type="term" value="P:protein export from nucleus"/>
    <property type="evidence" value="ECO:0007669"/>
    <property type="project" value="EnsemblFungi"/>
</dbReference>
<organism evidence="10 11">
    <name type="scientific">Candida glabrata</name>
    <name type="common">Yeast</name>
    <name type="synonym">Torulopsis glabrata</name>
    <dbReference type="NCBI Taxonomy" id="5478"/>
    <lineage>
        <taxon>Eukaryota</taxon>
        <taxon>Fungi</taxon>
        <taxon>Dikarya</taxon>
        <taxon>Ascomycota</taxon>
        <taxon>Saccharomycotina</taxon>
        <taxon>Saccharomycetes</taxon>
        <taxon>Saccharomycetales</taxon>
        <taxon>Saccharomycetaceae</taxon>
        <taxon>Nakaseomyces</taxon>
    </lineage>
</organism>
<keyword evidence="5" id="KW-0811">Translocation</keyword>
<dbReference type="GO" id="GO:0005737">
    <property type="term" value="C:cytoplasm"/>
    <property type="evidence" value="ECO:0007669"/>
    <property type="project" value="EnsemblFungi"/>
</dbReference>
<proteinExistence type="predicted"/>
<dbReference type="GO" id="GO:0031990">
    <property type="term" value="P:mRNA export from nucleus in response to heat stress"/>
    <property type="evidence" value="ECO:0007669"/>
    <property type="project" value="EnsemblFungi"/>
</dbReference>
<dbReference type="GO" id="GO:0042564">
    <property type="term" value="C:NLS-dependent protein nuclear import complex"/>
    <property type="evidence" value="ECO:0007669"/>
    <property type="project" value="EnsemblFungi"/>
</dbReference>
<keyword evidence="4" id="KW-0653">Protein transport</keyword>
<dbReference type="GO" id="GO:0031267">
    <property type="term" value="F:small GTPase binding"/>
    <property type="evidence" value="ECO:0007669"/>
    <property type="project" value="EnsemblFungi"/>
</dbReference>
<dbReference type="PROSITE" id="PS50196">
    <property type="entry name" value="RANBD1"/>
    <property type="match status" value="1"/>
</dbReference>
<feature type="compositionally biased region" description="Basic and acidic residues" evidence="8">
    <location>
        <begin position="566"/>
        <end position="582"/>
    </location>
</feature>
<feature type="compositionally biased region" description="Low complexity" evidence="8">
    <location>
        <begin position="399"/>
        <end position="415"/>
    </location>
</feature>
<accession>A0A0W0D9D7</accession>
<gene>
    <name evidence="10" type="ORF">AO440_001519</name>
</gene>
<feature type="region of interest" description="Disordered" evidence="8">
    <location>
        <begin position="1"/>
        <end position="85"/>
    </location>
</feature>
<feature type="compositionally biased region" description="Polar residues" evidence="8">
    <location>
        <begin position="375"/>
        <end position="390"/>
    </location>
</feature>
<dbReference type="GO" id="GO:0000973">
    <property type="term" value="P:post-transcriptional tethering of RNA polymerase II gene DNA at nuclear periphery"/>
    <property type="evidence" value="ECO:0007669"/>
    <property type="project" value="EnsemblFungi"/>
</dbReference>
<feature type="compositionally biased region" description="Polar residues" evidence="8">
    <location>
        <begin position="416"/>
        <end position="469"/>
    </location>
</feature>
<evidence type="ECO:0000256" key="3">
    <source>
        <dbReference type="ARBA" id="ARBA00022816"/>
    </source>
</evidence>
<dbReference type="AlphaFoldDB" id="A0A0W0D9D7"/>
<keyword evidence="2" id="KW-0813">Transport</keyword>
<dbReference type="GO" id="GO:0036228">
    <property type="term" value="P:protein localization to nuclear inner membrane"/>
    <property type="evidence" value="ECO:0007669"/>
    <property type="project" value="EnsemblFungi"/>
</dbReference>
<dbReference type="Pfam" id="PF00638">
    <property type="entry name" value="Ran_BP1"/>
    <property type="match status" value="1"/>
</dbReference>
<evidence type="ECO:0000256" key="4">
    <source>
        <dbReference type="ARBA" id="ARBA00022927"/>
    </source>
</evidence>
<feature type="domain" description="RanBD1" evidence="9">
    <location>
        <begin position="583"/>
        <end position="722"/>
    </location>
</feature>
<feature type="compositionally biased region" description="Basic and acidic residues" evidence="8">
    <location>
        <begin position="290"/>
        <end position="310"/>
    </location>
</feature>
<dbReference type="GO" id="GO:0017056">
    <property type="term" value="F:structural constituent of nuclear pore"/>
    <property type="evidence" value="ECO:0007669"/>
    <property type="project" value="EnsemblFungi"/>
</dbReference>
<keyword evidence="7" id="KW-0539">Nucleus</keyword>
<dbReference type="SMART" id="SM00160">
    <property type="entry name" value="RanBD"/>
    <property type="match status" value="1"/>
</dbReference>
<dbReference type="GO" id="GO:0044614">
    <property type="term" value="C:nuclear pore cytoplasmic filaments"/>
    <property type="evidence" value="ECO:0007669"/>
    <property type="project" value="EnsemblFungi"/>
</dbReference>
<evidence type="ECO:0000313" key="10">
    <source>
        <dbReference type="EMBL" id="KTB08456.1"/>
    </source>
</evidence>
<dbReference type="GO" id="GO:0061676">
    <property type="term" value="F:importin-alpha family protein binding"/>
    <property type="evidence" value="ECO:0007669"/>
    <property type="project" value="EnsemblFungi"/>
</dbReference>
<feature type="compositionally biased region" description="Polar residues" evidence="8">
    <location>
        <begin position="311"/>
        <end position="347"/>
    </location>
</feature>
<reference evidence="10 11" key="1">
    <citation type="submission" date="2015-10" db="EMBL/GenBank/DDBJ databases">
        <title>Draft genomes sequences of Candida glabrata isolates 1A, 1B, 2A, 2B, 3A and 3B.</title>
        <authorList>
            <person name="Haavelsrud O.E."/>
            <person name="Gaustad P."/>
        </authorList>
    </citation>
    <scope>NUCLEOTIDE SEQUENCE [LARGE SCALE GENOMIC DNA]</scope>
    <source>
        <strain evidence="10">910700640</strain>
    </source>
</reference>
<feature type="region of interest" description="Disordered" evidence="8">
    <location>
        <begin position="255"/>
        <end position="277"/>
    </location>
</feature>
<dbReference type="GO" id="GO:0031509">
    <property type="term" value="P:subtelomeric heterochromatin formation"/>
    <property type="evidence" value="ECO:0007669"/>
    <property type="project" value="EnsemblFungi"/>
</dbReference>
<feature type="compositionally biased region" description="Polar residues" evidence="8">
    <location>
        <begin position="27"/>
        <end position="36"/>
    </location>
</feature>
<evidence type="ECO:0000313" key="11">
    <source>
        <dbReference type="Proteomes" id="UP000054886"/>
    </source>
</evidence>
<dbReference type="Gene3D" id="2.30.29.30">
    <property type="entry name" value="Pleckstrin-homology domain (PH domain)/Phosphotyrosine-binding domain (PTB)"/>
    <property type="match status" value="1"/>
</dbReference>
<dbReference type="SUPFAM" id="SSF50729">
    <property type="entry name" value="PH domain-like"/>
    <property type="match status" value="1"/>
</dbReference>